<reference evidence="2 3" key="1">
    <citation type="submission" date="2020-07" db="EMBL/GenBank/DDBJ databases">
        <title>Novel species isolated from subtropical streams in China.</title>
        <authorList>
            <person name="Lu H."/>
        </authorList>
    </citation>
    <scope>NUCLEOTIDE SEQUENCE [LARGE SCALE GENOMIC DNA]</scope>
    <source>
        <strain evidence="2 3">FT3S</strain>
    </source>
</reference>
<feature type="transmembrane region" description="Helical" evidence="1">
    <location>
        <begin position="137"/>
        <end position="157"/>
    </location>
</feature>
<protein>
    <recommendedName>
        <fullName evidence="4">DUF1453 domain-containing protein</fullName>
    </recommendedName>
</protein>
<gene>
    <name evidence="2" type="ORF">H3H36_11155</name>
</gene>
<accession>A0A7W2EHA0</accession>
<feature type="transmembrane region" description="Helical" evidence="1">
    <location>
        <begin position="6"/>
        <end position="21"/>
    </location>
</feature>
<dbReference type="InterPro" id="IPR058247">
    <property type="entry name" value="DUF1453"/>
</dbReference>
<dbReference type="Pfam" id="PF07301">
    <property type="entry name" value="DUF1453"/>
    <property type="match status" value="1"/>
</dbReference>
<evidence type="ECO:0000256" key="1">
    <source>
        <dbReference type="SAM" id="Phobius"/>
    </source>
</evidence>
<dbReference type="RefSeq" id="WP_182217400.1">
    <property type="nucleotide sequence ID" value="NZ_JACEZS010000008.1"/>
</dbReference>
<dbReference type="Proteomes" id="UP000566711">
    <property type="component" value="Unassembled WGS sequence"/>
</dbReference>
<proteinExistence type="predicted"/>
<keyword evidence="1" id="KW-1133">Transmembrane helix</keyword>
<name>A0A7W2EHA0_9BURK</name>
<keyword evidence="1" id="KW-0472">Membrane</keyword>
<evidence type="ECO:0000313" key="3">
    <source>
        <dbReference type="Proteomes" id="UP000566711"/>
    </source>
</evidence>
<dbReference type="AlphaFoldDB" id="A0A7W2EHA0"/>
<feature type="transmembrane region" description="Helical" evidence="1">
    <location>
        <begin position="59"/>
        <end position="77"/>
    </location>
</feature>
<evidence type="ECO:0008006" key="4">
    <source>
        <dbReference type="Google" id="ProtNLM"/>
    </source>
</evidence>
<keyword evidence="3" id="KW-1185">Reference proteome</keyword>
<feature type="transmembrane region" description="Helical" evidence="1">
    <location>
        <begin position="33"/>
        <end position="53"/>
    </location>
</feature>
<comment type="caution">
    <text evidence="2">The sequence shown here is derived from an EMBL/GenBank/DDBJ whole genome shotgun (WGS) entry which is preliminary data.</text>
</comment>
<feature type="transmembrane region" description="Helical" evidence="1">
    <location>
        <begin position="98"/>
        <end position="117"/>
    </location>
</feature>
<keyword evidence="1" id="KW-0812">Transmembrane</keyword>
<sequence length="177" mass="19797">MEITTIILLLLVPLLVWRIYSRLKAAMGRSQSILWRHYAVVLLLAALVGGLAAKVLDSPLALGALVLGLAGGIALGLRNMRLSRLENTPEGYFYTPNLRLGVLVSMLFIARLLYRGFELYLQMHNGTPLPPEEFHRNPLTVLPFCLLAGFFGSYHLLLARWQRGQQPVPRGPLDRLL</sequence>
<evidence type="ECO:0000313" key="2">
    <source>
        <dbReference type="EMBL" id="MBA5605917.1"/>
    </source>
</evidence>
<organism evidence="2 3">
    <name type="scientific">Rugamonas fusca</name>
    <dbReference type="NCBI Taxonomy" id="2758568"/>
    <lineage>
        <taxon>Bacteria</taxon>
        <taxon>Pseudomonadati</taxon>
        <taxon>Pseudomonadota</taxon>
        <taxon>Betaproteobacteria</taxon>
        <taxon>Burkholderiales</taxon>
        <taxon>Oxalobacteraceae</taxon>
        <taxon>Telluria group</taxon>
        <taxon>Rugamonas</taxon>
    </lineage>
</organism>
<dbReference type="EMBL" id="JACEZS010000008">
    <property type="protein sequence ID" value="MBA5605917.1"/>
    <property type="molecule type" value="Genomic_DNA"/>
</dbReference>